<evidence type="ECO:0000313" key="3">
    <source>
        <dbReference type="Proteomes" id="UP000007798"/>
    </source>
</evidence>
<accession>A0A0Q9WRE2</accession>
<feature type="transmembrane region" description="Helical" evidence="1">
    <location>
        <begin position="80"/>
        <end position="103"/>
    </location>
</feature>
<keyword evidence="1" id="KW-0812">Transmembrane</keyword>
<proteinExistence type="predicted"/>
<gene>
    <name evidence="2" type="primary">Dwil\GK28148</name>
    <name evidence="2" type="ORF">Dwil_GK28148</name>
</gene>
<reference evidence="2 3" key="1">
    <citation type="journal article" date="2007" name="Nature">
        <title>Evolution of genes and genomes on the Drosophila phylogeny.</title>
        <authorList>
            <consortium name="Drosophila 12 Genomes Consortium"/>
            <person name="Clark A.G."/>
            <person name="Eisen M.B."/>
            <person name="Smith D.R."/>
            <person name="Bergman C.M."/>
            <person name="Oliver B."/>
            <person name="Markow T.A."/>
            <person name="Kaufman T.C."/>
            <person name="Kellis M."/>
            <person name="Gelbart W."/>
            <person name="Iyer V.N."/>
            <person name="Pollard D.A."/>
            <person name="Sackton T.B."/>
            <person name="Larracuente A.M."/>
            <person name="Singh N.D."/>
            <person name="Abad J.P."/>
            <person name="Abt D.N."/>
            <person name="Adryan B."/>
            <person name="Aguade M."/>
            <person name="Akashi H."/>
            <person name="Anderson W.W."/>
            <person name="Aquadro C.F."/>
            <person name="Ardell D.H."/>
            <person name="Arguello R."/>
            <person name="Artieri C.G."/>
            <person name="Barbash D.A."/>
            <person name="Barker D."/>
            <person name="Barsanti P."/>
            <person name="Batterham P."/>
            <person name="Batzoglou S."/>
            <person name="Begun D."/>
            <person name="Bhutkar A."/>
            <person name="Blanco E."/>
            <person name="Bosak S.A."/>
            <person name="Bradley R.K."/>
            <person name="Brand A.D."/>
            <person name="Brent M.R."/>
            <person name="Brooks A.N."/>
            <person name="Brown R.H."/>
            <person name="Butlin R.K."/>
            <person name="Caggese C."/>
            <person name="Calvi B.R."/>
            <person name="Bernardo de Carvalho A."/>
            <person name="Caspi A."/>
            <person name="Castrezana S."/>
            <person name="Celniker S.E."/>
            <person name="Chang J.L."/>
            <person name="Chapple C."/>
            <person name="Chatterji S."/>
            <person name="Chinwalla A."/>
            <person name="Civetta A."/>
            <person name="Clifton S.W."/>
            <person name="Comeron J.M."/>
            <person name="Costello J.C."/>
            <person name="Coyne J.A."/>
            <person name="Daub J."/>
            <person name="David R.G."/>
            <person name="Delcher A.L."/>
            <person name="Delehaunty K."/>
            <person name="Do C.B."/>
            <person name="Ebling H."/>
            <person name="Edwards K."/>
            <person name="Eickbush T."/>
            <person name="Evans J.D."/>
            <person name="Filipski A."/>
            <person name="Findeiss S."/>
            <person name="Freyhult E."/>
            <person name="Fulton L."/>
            <person name="Fulton R."/>
            <person name="Garcia A.C."/>
            <person name="Gardiner A."/>
            <person name="Garfield D.A."/>
            <person name="Garvin B.E."/>
            <person name="Gibson G."/>
            <person name="Gilbert D."/>
            <person name="Gnerre S."/>
            <person name="Godfrey J."/>
            <person name="Good R."/>
            <person name="Gotea V."/>
            <person name="Gravely B."/>
            <person name="Greenberg A.J."/>
            <person name="Griffiths-Jones S."/>
            <person name="Gross S."/>
            <person name="Guigo R."/>
            <person name="Gustafson E.A."/>
            <person name="Haerty W."/>
            <person name="Hahn M.W."/>
            <person name="Halligan D.L."/>
            <person name="Halpern A.L."/>
            <person name="Halter G.M."/>
            <person name="Han M.V."/>
            <person name="Heger A."/>
            <person name="Hillier L."/>
            <person name="Hinrichs A.S."/>
            <person name="Holmes I."/>
            <person name="Hoskins R.A."/>
            <person name="Hubisz M.J."/>
            <person name="Hultmark D."/>
            <person name="Huntley M.A."/>
            <person name="Jaffe D.B."/>
            <person name="Jagadeeshan S."/>
            <person name="Jeck W.R."/>
            <person name="Johnson J."/>
            <person name="Jones C.D."/>
            <person name="Jordan W.C."/>
            <person name="Karpen G.H."/>
            <person name="Kataoka E."/>
            <person name="Keightley P.D."/>
            <person name="Kheradpour P."/>
            <person name="Kirkness E.F."/>
            <person name="Koerich L.B."/>
            <person name="Kristiansen K."/>
            <person name="Kudrna D."/>
            <person name="Kulathinal R.J."/>
            <person name="Kumar S."/>
            <person name="Kwok R."/>
            <person name="Lander E."/>
            <person name="Langley C.H."/>
            <person name="Lapoint R."/>
            <person name="Lazzaro B.P."/>
            <person name="Lee S.J."/>
            <person name="Levesque L."/>
            <person name="Li R."/>
            <person name="Lin C.F."/>
            <person name="Lin M.F."/>
            <person name="Lindblad-Toh K."/>
            <person name="Llopart A."/>
            <person name="Long M."/>
            <person name="Low L."/>
            <person name="Lozovsky E."/>
            <person name="Lu J."/>
            <person name="Luo M."/>
            <person name="Machado C.A."/>
            <person name="Makalowski W."/>
            <person name="Marzo M."/>
            <person name="Matsuda M."/>
            <person name="Matzkin L."/>
            <person name="McAllister B."/>
            <person name="McBride C.S."/>
            <person name="McKernan B."/>
            <person name="McKernan K."/>
            <person name="Mendez-Lago M."/>
            <person name="Minx P."/>
            <person name="Mollenhauer M.U."/>
            <person name="Montooth K."/>
            <person name="Mount S.M."/>
            <person name="Mu X."/>
            <person name="Myers E."/>
            <person name="Negre B."/>
            <person name="Newfeld S."/>
            <person name="Nielsen R."/>
            <person name="Noor M.A."/>
            <person name="O'Grady P."/>
            <person name="Pachter L."/>
            <person name="Papaceit M."/>
            <person name="Parisi M.J."/>
            <person name="Parisi M."/>
            <person name="Parts L."/>
            <person name="Pedersen J.S."/>
            <person name="Pesole G."/>
            <person name="Phillippy A.M."/>
            <person name="Ponting C.P."/>
            <person name="Pop M."/>
            <person name="Porcelli D."/>
            <person name="Powell J.R."/>
            <person name="Prohaska S."/>
            <person name="Pruitt K."/>
            <person name="Puig M."/>
            <person name="Quesneville H."/>
            <person name="Ram K.R."/>
            <person name="Rand D."/>
            <person name="Rasmussen M.D."/>
            <person name="Reed L.K."/>
            <person name="Reenan R."/>
            <person name="Reily A."/>
            <person name="Remington K.A."/>
            <person name="Rieger T.T."/>
            <person name="Ritchie M.G."/>
            <person name="Robin C."/>
            <person name="Rogers Y.H."/>
            <person name="Rohde C."/>
            <person name="Rozas J."/>
            <person name="Rubenfield M.J."/>
            <person name="Ruiz A."/>
            <person name="Russo S."/>
            <person name="Salzberg S.L."/>
            <person name="Sanchez-Gracia A."/>
            <person name="Saranga D.J."/>
            <person name="Sato H."/>
            <person name="Schaeffer S.W."/>
            <person name="Schatz M.C."/>
            <person name="Schlenke T."/>
            <person name="Schwartz R."/>
            <person name="Segarra C."/>
            <person name="Singh R.S."/>
            <person name="Sirot L."/>
            <person name="Sirota M."/>
            <person name="Sisneros N.B."/>
            <person name="Smith C.D."/>
            <person name="Smith T.F."/>
            <person name="Spieth J."/>
            <person name="Stage D.E."/>
            <person name="Stark A."/>
            <person name="Stephan W."/>
            <person name="Strausberg R.L."/>
            <person name="Strempel S."/>
            <person name="Sturgill D."/>
            <person name="Sutton G."/>
            <person name="Sutton G.G."/>
            <person name="Tao W."/>
            <person name="Teichmann S."/>
            <person name="Tobari Y.N."/>
            <person name="Tomimura Y."/>
            <person name="Tsolas J.M."/>
            <person name="Valente V.L."/>
            <person name="Venter E."/>
            <person name="Venter J.C."/>
            <person name="Vicario S."/>
            <person name="Vieira F.G."/>
            <person name="Vilella A.J."/>
            <person name="Villasante A."/>
            <person name="Walenz B."/>
            <person name="Wang J."/>
            <person name="Wasserman M."/>
            <person name="Watts T."/>
            <person name="Wilson D."/>
            <person name="Wilson R.K."/>
            <person name="Wing R.A."/>
            <person name="Wolfner M.F."/>
            <person name="Wong A."/>
            <person name="Wong G.K."/>
            <person name="Wu C.I."/>
            <person name="Wu G."/>
            <person name="Yamamoto D."/>
            <person name="Yang H.P."/>
            <person name="Yang S.P."/>
            <person name="Yorke J.A."/>
            <person name="Yoshida K."/>
            <person name="Zdobnov E."/>
            <person name="Zhang P."/>
            <person name="Zhang Y."/>
            <person name="Zimin A.V."/>
            <person name="Baldwin J."/>
            <person name="Abdouelleil A."/>
            <person name="Abdulkadir J."/>
            <person name="Abebe A."/>
            <person name="Abera B."/>
            <person name="Abreu J."/>
            <person name="Acer S.C."/>
            <person name="Aftuck L."/>
            <person name="Alexander A."/>
            <person name="An P."/>
            <person name="Anderson E."/>
            <person name="Anderson S."/>
            <person name="Arachi H."/>
            <person name="Azer M."/>
            <person name="Bachantsang P."/>
            <person name="Barry A."/>
            <person name="Bayul T."/>
            <person name="Berlin A."/>
            <person name="Bessette D."/>
            <person name="Bloom T."/>
            <person name="Blye J."/>
            <person name="Boguslavskiy L."/>
            <person name="Bonnet C."/>
            <person name="Boukhgalter B."/>
            <person name="Bourzgui I."/>
            <person name="Brown A."/>
            <person name="Cahill P."/>
            <person name="Channer S."/>
            <person name="Cheshatsang Y."/>
            <person name="Chuda L."/>
            <person name="Citroen M."/>
            <person name="Collymore A."/>
            <person name="Cooke P."/>
            <person name="Costello M."/>
            <person name="D'Aco K."/>
            <person name="Daza R."/>
            <person name="De Haan G."/>
            <person name="DeGray S."/>
            <person name="DeMaso C."/>
            <person name="Dhargay N."/>
            <person name="Dooley K."/>
            <person name="Dooley E."/>
            <person name="Doricent M."/>
            <person name="Dorje P."/>
            <person name="Dorjee K."/>
            <person name="Dupes A."/>
            <person name="Elong R."/>
            <person name="Falk J."/>
            <person name="Farina A."/>
            <person name="Faro S."/>
            <person name="Ferguson D."/>
            <person name="Fisher S."/>
            <person name="Foley C.D."/>
            <person name="Franke A."/>
            <person name="Friedrich D."/>
            <person name="Gadbois L."/>
            <person name="Gearin G."/>
            <person name="Gearin C.R."/>
            <person name="Giannoukos G."/>
            <person name="Goode T."/>
            <person name="Graham J."/>
            <person name="Grandbois E."/>
            <person name="Grewal S."/>
            <person name="Gyaltsen K."/>
            <person name="Hafez N."/>
            <person name="Hagos B."/>
            <person name="Hall J."/>
            <person name="Henson C."/>
            <person name="Hollinger A."/>
            <person name="Honan T."/>
            <person name="Huard M.D."/>
            <person name="Hughes L."/>
            <person name="Hurhula B."/>
            <person name="Husby M.E."/>
            <person name="Kamat A."/>
            <person name="Kanga B."/>
            <person name="Kashin S."/>
            <person name="Khazanovich D."/>
            <person name="Kisner P."/>
            <person name="Lance K."/>
            <person name="Lara M."/>
            <person name="Lee W."/>
            <person name="Lennon N."/>
            <person name="Letendre F."/>
            <person name="LeVine R."/>
            <person name="Lipovsky A."/>
            <person name="Liu X."/>
            <person name="Liu J."/>
            <person name="Liu S."/>
            <person name="Lokyitsang T."/>
            <person name="Lokyitsang Y."/>
            <person name="Lubonja R."/>
            <person name="Lui A."/>
            <person name="MacDonald P."/>
            <person name="Magnisalis V."/>
            <person name="Maru K."/>
            <person name="Matthews C."/>
            <person name="McCusker W."/>
            <person name="McDonough S."/>
            <person name="Mehta T."/>
            <person name="Meldrim J."/>
            <person name="Meneus L."/>
            <person name="Mihai O."/>
            <person name="Mihalev A."/>
            <person name="Mihova T."/>
            <person name="Mittelman R."/>
            <person name="Mlenga V."/>
            <person name="Montmayeur A."/>
            <person name="Mulrain L."/>
            <person name="Navidi A."/>
            <person name="Naylor J."/>
            <person name="Negash T."/>
            <person name="Nguyen T."/>
            <person name="Nguyen N."/>
            <person name="Nicol R."/>
            <person name="Norbu C."/>
            <person name="Norbu N."/>
            <person name="Novod N."/>
            <person name="O'Neill B."/>
            <person name="Osman S."/>
            <person name="Markiewicz E."/>
            <person name="Oyono O.L."/>
            <person name="Patti C."/>
            <person name="Phunkhang P."/>
            <person name="Pierre F."/>
            <person name="Priest M."/>
            <person name="Raghuraman S."/>
            <person name="Rege F."/>
            <person name="Reyes R."/>
            <person name="Rise C."/>
            <person name="Rogov P."/>
            <person name="Ross K."/>
            <person name="Ryan E."/>
            <person name="Settipalli S."/>
            <person name="Shea T."/>
            <person name="Sherpa N."/>
            <person name="Shi L."/>
            <person name="Shih D."/>
            <person name="Sparrow T."/>
            <person name="Spaulding J."/>
            <person name="Stalker J."/>
            <person name="Stange-Thomann N."/>
            <person name="Stavropoulos S."/>
            <person name="Stone C."/>
            <person name="Strader C."/>
            <person name="Tesfaye S."/>
            <person name="Thomson T."/>
            <person name="Thoulutsang Y."/>
            <person name="Thoulutsang D."/>
            <person name="Topham K."/>
            <person name="Topping I."/>
            <person name="Tsamla T."/>
            <person name="Vassiliev H."/>
            <person name="Vo A."/>
            <person name="Wangchuk T."/>
            <person name="Wangdi T."/>
            <person name="Weiand M."/>
            <person name="Wilkinson J."/>
            <person name="Wilson A."/>
            <person name="Yadav S."/>
            <person name="Young G."/>
            <person name="Yu Q."/>
            <person name="Zembek L."/>
            <person name="Zhong D."/>
            <person name="Zimmer A."/>
            <person name="Zwirko Z."/>
            <person name="Jaffe D.B."/>
            <person name="Alvarez P."/>
            <person name="Brockman W."/>
            <person name="Butler J."/>
            <person name="Chin C."/>
            <person name="Gnerre S."/>
            <person name="Grabherr M."/>
            <person name="Kleber M."/>
            <person name="Mauceli E."/>
            <person name="MacCallum I."/>
        </authorList>
    </citation>
    <scope>NUCLEOTIDE SEQUENCE [LARGE SCALE GENOMIC DNA]</scope>
    <source>
        <strain evidence="3">Tucson 14030-0811.24</strain>
    </source>
</reference>
<organism evidence="2 3">
    <name type="scientific">Drosophila willistoni</name>
    <name type="common">Fruit fly</name>
    <dbReference type="NCBI Taxonomy" id="7260"/>
    <lineage>
        <taxon>Eukaryota</taxon>
        <taxon>Metazoa</taxon>
        <taxon>Ecdysozoa</taxon>
        <taxon>Arthropoda</taxon>
        <taxon>Hexapoda</taxon>
        <taxon>Insecta</taxon>
        <taxon>Pterygota</taxon>
        <taxon>Neoptera</taxon>
        <taxon>Endopterygota</taxon>
        <taxon>Diptera</taxon>
        <taxon>Brachycera</taxon>
        <taxon>Muscomorpha</taxon>
        <taxon>Ephydroidea</taxon>
        <taxon>Drosophilidae</taxon>
        <taxon>Drosophila</taxon>
        <taxon>Sophophora</taxon>
    </lineage>
</organism>
<name>A0A0Q9WRE2_DROWI</name>
<keyword evidence="3" id="KW-1185">Reference proteome</keyword>
<dbReference type="InParanoid" id="A0A0Q9WRE2"/>
<keyword evidence="1" id="KW-1133">Transmembrane helix</keyword>
<dbReference type="EMBL" id="CH963850">
    <property type="protein sequence ID" value="KRF98173.1"/>
    <property type="molecule type" value="Genomic_DNA"/>
</dbReference>
<dbReference type="AlphaFoldDB" id="A0A0Q9WRE2"/>
<dbReference type="Proteomes" id="UP000007798">
    <property type="component" value="Unassembled WGS sequence"/>
</dbReference>
<evidence type="ECO:0000256" key="1">
    <source>
        <dbReference type="SAM" id="Phobius"/>
    </source>
</evidence>
<feature type="transmembrane region" description="Helical" evidence="1">
    <location>
        <begin position="47"/>
        <end position="68"/>
    </location>
</feature>
<protein>
    <submittedName>
        <fullName evidence="2">Uncharacterized protein</fullName>
    </submittedName>
</protein>
<evidence type="ECO:0000313" key="2">
    <source>
        <dbReference type="EMBL" id="KRF98173.1"/>
    </source>
</evidence>
<sequence length="128" mass="14623">MHFLCRKCSTEDLQKSVIYVGLADLMLELLRFYLFQWATESQCETSLTWLAISVTLTLVAQILTDLILVIGASKERSTCVLAYLILIPTLFVVTFTLAGVIIASSTKCCKKYFMNLNIGHYNRHFIRY</sequence>
<keyword evidence="1" id="KW-0472">Membrane</keyword>